<organism evidence="2 3">
    <name type="scientific">Gracilariopsis chorda</name>
    <dbReference type="NCBI Taxonomy" id="448386"/>
    <lineage>
        <taxon>Eukaryota</taxon>
        <taxon>Rhodophyta</taxon>
        <taxon>Florideophyceae</taxon>
        <taxon>Rhodymeniophycidae</taxon>
        <taxon>Gracilariales</taxon>
        <taxon>Gracilariaceae</taxon>
        <taxon>Gracilariopsis</taxon>
    </lineage>
</organism>
<gene>
    <name evidence="2" type="ORF">BWQ96_08548</name>
</gene>
<keyword evidence="1" id="KW-0143">Chaperone</keyword>
<dbReference type="GO" id="GO:0005739">
    <property type="term" value="C:mitochondrion"/>
    <property type="evidence" value="ECO:0007669"/>
    <property type="project" value="TreeGrafter"/>
</dbReference>
<sequence>MWRLCLPSSLPATFQRASINLRSLSSTDKQWQAAYLKAPQAGAPIPRDLTARQRRIIYRSKQRGWLELDILFGNWAAKHVPGISDERHVEMVERLLEAETPDVLKWVLGQSEPPLHFRNEILASLREYATGDGHVNDR</sequence>
<name>A0A2V3II74_9FLOR</name>
<dbReference type="EMBL" id="NBIV01000198">
    <property type="protein sequence ID" value="PXF41759.1"/>
    <property type="molecule type" value="Genomic_DNA"/>
</dbReference>
<evidence type="ECO:0000313" key="3">
    <source>
        <dbReference type="Proteomes" id="UP000247409"/>
    </source>
</evidence>
<evidence type="ECO:0000256" key="1">
    <source>
        <dbReference type="ARBA" id="ARBA00023186"/>
    </source>
</evidence>
<comment type="caution">
    <text evidence="2">The sequence shown here is derived from an EMBL/GenBank/DDBJ whole genome shotgun (WGS) entry which is preliminary data.</text>
</comment>
<accession>A0A2V3II74</accession>
<protein>
    <submittedName>
        <fullName evidence="2">Succinate dehydrogenase assembly factor 2, mitochondrial</fullName>
    </submittedName>
</protein>
<dbReference type="PANTHER" id="PTHR12469">
    <property type="entry name" value="PROTEIN EMI5 HOMOLOG, MITOCHONDRIAL"/>
    <property type="match status" value="1"/>
</dbReference>
<reference evidence="2 3" key="1">
    <citation type="journal article" date="2018" name="Mol. Biol. Evol.">
        <title>Analysis of the draft genome of the red seaweed Gracilariopsis chorda provides insights into genome size evolution in Rhodophyta.</title>
        <authorList>
            <person name="Lee J."/>
            <person name="Yang E.C."/>
            <person name="Graf L."/>
            <person name="Yang J.H."/>
            <person name="Qiu H."/>
            <person name="Zel Zion U."/>
            <person name="Chan C.X."/>
            <person name="Stephens T.G."/>
            <person name="Weber A.P.M."/>
            <person name="Boo G.H."/>
            <person name="Boo S.M."/>
            <person name="Kim K.M."/>
            <person name="Shin Y."/>
            <person name="Jung M."/>
            <person name="Lee S.J."/>
            <person name="Yim H.S."/>
            <person name="Lee J.H."/>
            <person name="Bhattacharya D."/>
            <person name="Yoon H.S."/>
        </authorList>
    </citation>
    <scope>NUCLEOTIDE SEQUENCE [LARGE SCALE GENOMIC DNA]</scope>
    <source>
        <strain evidence="2 3">SKKU-2015</strain>
        <tissue evidence="2">Whole body</tissue>
    </source>
</reference>
<dbReference type="STRING" id="448386.A0A2V3II74"/>
<dbReference type="Gene3D" id="1.10.150.250">
    <property type="entry name" value="Flavinator of succinate dehydrogenase"/>
    <property type="match status" value="1"/>
</dbReference>
<dbReference type="GO" id="GO:0006121">
    <property type="term" value="P:mitochondrial electron transport, succinate to ubiquinone"/>
    <property type="evidence" value="ECO:0007669"/>
    <property type="project" value="TreeGrafter"/>
</dbReference>
<dbReference type="AlphaFoldDB" id="A0A2V3II74"/>
<dbReference type="SUPFAM" id="SSF109910">
    <property type="entry name" value="YgfY-like"/>
    <property type="match status" value="1"/>
</dbReference>
<evidence type="ECO:0000313" key="2">
    <source>
        <dbReference type="EMBL" id="PXF41759.1"/>
    </source>
</evidence>
<keyword evidence="3" id="KW-1185">Reference proteome</keyword>
<proteinExistence type="predicted"/>
<dbReference type="Proteomes" id="UP000247409">
    <property type="component" value="Unassembled WGS sequence"/>
</dbReference>
<dbReference type="OrthoDB" id="284292at2759"/>
<dbReference type="Pfam" id="PF03937">
    <property type="entry name" value="Sdh5"/>
    <property type="match status" value="1"/>
</dbReference>
<dbReference type="InterPro" id="IPR005631">
    <property type="entry name" value="SDH"/>
</dbReference>
<dbReference type="GO" id="GO:0034553">
    <property type="term" value="P:mitochondrial respiratory chain complex II assembly"/>
    <property type="evidence" value="ECO:0007669"/>
    <property type="project" value="TreeGrafter"/>
</dbReference>
<dbReference type="PANTHER" id="PTHR12469:SF2">
    <property type="entry name" value="SUCCINATE DEHYDROGENASE ASSEMBLY FACTOR 2, MITOCHONDRIAL"/>
    <property type="match status" value="1"/>
</dbReference>
<dbReference type="GO" id="GO:0006099">
    <property type="term" value="P:tricarboxylic acid cycle"/>
    <property type="evidence" value="ECO:0007669"/>
    <property type="project" value="TreeGrafter"/>
</dbReference>
<dbReference type="InterPro" id="IPR036714">
    <property type="entry name" value="SDH_sf"/>
</dbReference>